<accession>A0ABT7XBA7</accession>
<comment type="caution">
    <text evidence="2">The sequence shown here is derived from an EMBL/GenBank/DDBJ whole genome shotgun (WGS) entry which is preliminary data.</text>
</comment>
<sequence length="234" mass="26930">ELIKNEQWSPRQISGRLRLEGINVSHEAIYGLIRKDESGELASHCRHKMKYKRKASRRHETKATNIRNRISIHQRPVEADGRRFGDWEMDLIVDKDSNAILTLTERSTNFLLMEKLKQGKKAGPVAKAVWRLLLPYKGEALKSITTDNGSEFAEHEWITGKLNVPVYFADSYCAWQKGAIENANKLVRQYIPKGTDISTVTEGKIAKIRKKINARPREKLNFLTPKEVFFKNIS</sequence>
<dbReference type="Gene3D" id="3.30.420.10">
    <property type="entry name" value="Ribonuclease H-like superfamily/Ribonuclease H"/>
    <property type="match status" value="1"/>
</dbReference>
<dbReference type="Proteomes" id="UP001167871">
    <property type="component" value="Unassembled WGS sequence"/>
</dbReference>
<reference evidence="2" key="2">
    <citation type="submission" date="2024-05" db="EMBL/GenBank/DDBJ databases">
        <title>Identification and characterization of horizontal gene transfer across gut microbiota members of farm animals based on homology search.</title>
        <authorList>
            <person name="Schwarzerova J."/>
            <person name="Nykrynova M."/>
            <person name="Jureckova K."/>
            <person name="Cejkova D."/>
            <person name="Rychlik I."/>
        </authorList>
    </citation>
    <scope>NUCLEOTIDE SEQUENCE</scope>
    <source>
        <strain evidence="2">84_SSukc20</strain>
    </source>
</reference>
<dbReference type="PROSITE" id="PS50994">
    <property type="entry name" value="INTEGRASE"/>
    <property type="match status" value="1"/>
</dbReference>
<evidence type="ECO:0000313" key="2">
    <source>
        <dbReference type="EMBL" id="MDN0051357.1"/>
    </source>
</evidence>
<dbReference type="InterPro" id="IPR012337">
    <property type="entry name" value="RNaseH-like_sf"/>
</dbReference>
<reference evidence="2" key="1">
    <citation type="submission" date="2023-06" db="EMBL/GenBank/DDBJ databases">
        <authorList>
            <person name="Zeman M."/>
            <person name="Kubasova T."/>
            <person name="Jahodarova E."/>
            <person name="Nykrynova M."/>
            <person name="Rychlik I."/>
        </authorList>
    </citation>
    <scope>NUCLEOTIDE SEQUENCE</scope>
    <source>
        <strain evidence="2">84_SSukc20</strain>
    </source>
</reference>
<dbReference type="PANTHER" id="PTHR10948">
    <property type="entry name" value="TRANSPOSASE"/>
    <property type="match status" value="1"/>
</dbReference>
<protein>
    <submittedName>
        <fullName evidence="2">IS30 family transposase</fullName>
    </submittedName>
</protein>
<gene>
    <name evidence="2" type="ORF">QVO10_18655</name>
</gene>
<dbReference type="EMBL" id="JAUEII010000136">
    <property type="protein sequence ID" value="MDN0051357.1"/>
    <property type="molecule type" value="Genomic_DNA"/>
</dbReference>
<dbReference type="InterPro" id="IPR036397">
    <property type="entry name" value="RNaseH_sf"/>
</dbReference>
<evidence type="ECO:0000313" key="3">
    <source>
        <dbReference type="Proteomes" id="UP001167871"/>
    </source>
</evidence>
<dbReference type="InterPro" id="IPR051917">
    <property type="entry name" value="Transposase-Integrase"/>
</dbReference>
<organism evidence="2 3">
    <name type="scientific">Bacteroides gallinaceum</name>
    <dbReference type="NCBI Taxonomy" id="1462571"/>
    <lineage>
        <taxon>Bacteria</taxon>
        <taxon>Pseudomonadati</taxon>
        <taxon>Bacteroidota</taxon>
        <taxon>Bacteroidia</taxon>
        <taxon>Bacteroidales</taxon>
        <taxon>Bacteroidaceae</taxon>
        <taxon>Bacteroides</taxon>
    </lineage>
</organism>
<dbReference type="InterPro" id="IPR053392">
    <property type="entry name" value="Transposase_IS30-like"/>
</dbReference>
<dbReference type="InterPro" id="IPR001584">
    <property type="entry name" value="Integrase_cat-core"/>
</dbReference>
<name>A0ABT7XBA7_9BACE</name>
<dbReference type="RefSeq" id="WP_301935346.1">
    <property type="nucleotide sequence ID" value="NZ_JAUEII010000136.1"/>
</dbReference>
<feature type="domain" description="Integrase catalytic" evidence="1">
    <location>
        <begin position="72"/>
        <end position="233"/>
    </location>
</feature>
<feature type="non-terminal residue" evidence="2">
    <location>
        <position position="1"/>
    </location>
</feature>
<proteinExistence type="predicted"/>
<dbReference type="SUPFAM" id="SSF53098">
    <property type="entry name" value="Ribonuclease H-like"/>
    <property type="match status" value="1"/>
</dbReference>
<dbReference type="NCBIfam" id="NF033563">
    <property type="entry name" value="transpos_IS30"/>
    <property type="match status" value="1"/>
</dbReference>
<keyword evidence="3" id="KW-1185">Reference proteome</keyword>
<evidence type="ECO:0000259" key="1">
    <source>
        <dbReference type="PROSITE" id="PS50994"/>
    </source>
</evidence>
<dbReference type="PANTHER" id="PTHR10948:SF23">
    <property type="entry name" value="TRANSPOSASE INSI FOR INSERTION SEQUENCE ELEMENT IS30A-RELATED"/>
    <property type="match status" value="1"/>
</dbReference>